<feature type="domain" description="Glucose-methanol-choline oxidoreductase C-terminal" evidence="17">
    <location>
        <begin position="492"/>
        <end position="546"/>
    </location>
</feature>
<accession>A0A1V0A520</accession>
<proteinExistence type="inferred from homology"/>
<dbReference type="Pfam" id="PF01266">
    <property type="entry name" value="DAO"/>
    <property type="match status" value="1"/>
</dbReference>
<evidence type="ECO:0000256" key="3">
    <source>
        <dbReference type="ARBA" id="ARBA00022548"/>
    </source>
</evidence>
<dbReference type="PANTHER" id="PTHR47470">
    <property type="entry name" value="CHOLESTEROL OXIDASE"/>
    <property type="match status" value="1"/>
</dbReference>
<evidence type="ECO:0000256" key="14">
    <source>
        <dbReference type="ARBA" id="ARBA00049744"/>
    </source>
</evidence>
<evidence type="ECO:0000313" key="19">
    <source>
        <dbReference type="Proteomes" id="UP000190797"/>
    </source>
</evidence>
<reference evidence="19" key="1">
    <citation type="journal article" date="2017" name="Med. Chem. Commun.">
        <title>Nonomuraea sp. ATCC 55076 harbours the largest actinomycete chromosome to date and the kistamicin biosynthetic gene cluster.</title>
        <authorList>
            <person name="Nazari B."/>
            <person name="Forneris C.C."/>
            <person name="Gibson M.I."/>
            <person name="Moon K."/>
            <person name="Schramma K.R."/>
            <person name="Seyedsayamdost M.R."/>
        </authorList>
    </citation>
    <scope>NUCLEOTIDE SEQUENCE [LARGE SCALE GENOMIC DNA]</scope>
    <source>
        <strain evidence="19">ATCC 55076</strain>
    </source>
</reference>
<dbReference type="Proteomes" id="UP000190797">
    <property type="component" value="Chromosome"/>
</dbReference>
<evidence type="ECO:0000256" key="9">
    <source>
        <dbReference type="ARBA" id="ARBA00023221"/>
    </source>
</evidence>
<comment type="cofactor">
    <cofactor evidence="1">
        <name>FAD</name>
        <dbReference type="ChEBI" id="CHEBI:57692"/>
    </cofactor>
</comment>
<gene>
    <name evidence="18" type="ORF">BKM31_31075</name>
</gene>
<dbReference type="EMBL" id="CP017717">
    <property type="protein sequence ID" value="AQZ65300.1"/>
    <property type="molecule type" value="Genomic_DNA"/>
</dbReference>
<sequence length="578" mass="62998">MDAVVVGSGFGGSVSAYRLAEAGLRVVVLERGRAYPPGSFARSPRELSRALWDPSEGLYGLFDVWTFNGFDSVVSSGLGGGSLIYANVLLRKDEKWFVKRERLPGGGYETWPVTRAELDPHYDAVERMLGATRYPLHAPAYADTRKTLAMQVAAKDLGLAWELPPLAVSFSPGPEEAPGLGLPIKDPAYGNLHGRPRRTCRLCGECDLGCNDGAKNTLDHTYLSAAQAAGADLRTHREVRGLRARGDGGGYEVTYVEHDEAREGRRTDTRKLPLRGITCDLLILAAGTYGTTYLLLRNRDTLPGLNLERLGRRYSGNGDLLTFLLPRPAGGERLEASRGPVITSSVFVPDRLDRPDVTGRGFYVQDGGYPGFVDWLAESTDVTRSVFRAGEFVVRALVSRLLGSSDTSLSAELSRLIGQGTLSSGSLPLLGIGRDVPDGVMKLRGDRLNVDWTTRTSRAYFERIRRTMRDIADHLDAKYVDNPIWFFRKIITVHPLGGASIGHSREEGVCDPYNAVFGLPGLYVADGAAMPGPVGPNPSLTIAALADRMCTHLLERRPRRARRRPSVVRAAPEEGSPP</sequence>
<dbReference type="GO" id="GO:0004769">
    <property type="term" value="F:steroid Delta-isomerase activity"/>
    <property type="evidence" value="ECO:0007669"/>
    <property type="project" value="UniProtKB-EC"/>
</dbReference>
<evidence type="ECO:0000313" key="18">
    <source>
        <dbReference type="EMBL" id="AQZ65300.1"/>
    </source>
</evidence>
<evidence type="ECO:0000256" key="15">
    <source>
        <dbReference type="ARBA" id="ARBA00049778"/>
    </source>
</evidence>
<evidence type="ECO:0000256" key="5">
    <source>
        <dbReference type="ARBA" id="ARBA00022827"/>
    </source>
</evidence>
<keyword evidence="3" id="KW-0153">Cholesterol metabolism</keyword>
<dbReference type="GO" id="GO:0016995">
    <property type="term" value="F:cholesterol oxidase activity"/>
    <property type="evidence" value="ECO:0007669"/>
    <property type="project" value="UniProtKB-EC"/>
</dbReference>
<dbReference type="EC" id="5.3.3.1" evidence="11"/>
<dbReference type="InterPro" id="IPR007867">
    <property type="entry name" value="GMC_OxRtase_C"/>
</dbReference>
<dbReference type="AlphaFoldDB" id="A0A1V0A520"/>
<dbReference type="InterPro" id="IPR036188">
    <property type="entry name" value="FAD/NAD-bd_sf"/>
</dbReference>
<keyword evidence="4" id="KW-0285">Flavoprotein</keyword>
<evidence type="ECO:0000259" key="16">
    <source>
        <dbReference type="Pfam" id="PF01266"/>
    </source>
</evidence>
<organism evidence="18 19">
    <name type="scientific">[Actinomadura] parvosata subsp. kistnae</name>
    <dbReference type="NCBI Taxonomy" id="1909395"/>
    <lineage>
        <taxon>Bacteria</taxon>
        <taxon>Bacillati</taxon>
        <taxon>Actinomycetota</taxon>
        <taxon>Actinomycetes</taxon>
        <taxon>Streptosporangiales</taxon>
        <taxon>Streptosporangiaceae</taxon>
        <taxon>Nonomuraea</taxon>
    </lineage>
</organism>
<keyword evidence="9" id="KW-0753">Steroid metabolism</keyword>
<dbReference type="Gene3D" id="3.50.50.60">
    <property type="entry name" value="FAD/NAD(P)-binding domain"/>
    <property type="match status" value="3"/>
</dbReference>
<evidence type="ECO:0000259" key="17">
    <source>
        <dbReference type="Pfam" id="PF05199"/>
    </source>
</evidence>
<dbReference type="KEGG" id="noa:BKM31_31075"/>
<comment type="pathway">
    <text evidence="12">Steroid metabolism; cholesterol degradation.</text>
</comment>
<comment type="similarity">
    <text evidence="2">Belongs to the GMC oxidoreductase family.</text>
</comment>
<keyword evidence="7" id="KW-0443">Lipid metabolism</keyword>
<evidence type="ECO:0000256" key="7">
    <source>
        <dbReference type="ARBA" id="ARBA00023098"/>
    </source>
</evidence>
<dbReference type="InterPro" id="IPR006076">
    <property type="entry name" value="FAD-dep_OxRdtase"/>
</dbReference>
<evidence type="ECO:0000256" key="1">
    <source>
        <dbReference type="ARBA" id="ARBA00001974"/>
    </source>
</evidence>
<keyword evidence="10" id="KW-0413">Isomerase</keyword>
<keyword evidence="8" id="KW-1207">Sterol metabolism</keyword>
<evidence type="ECO:0000256" key="6">
    <source>
        <dbReference type="ARBA" id="ARBA00023002"/>
    </source>
</evidence>
<protein>
    <recommendedName>
        <fullName evidence="14">Cholesterol oxidase</fullName>
        <ecNumber evidence="13">1.1.3.6</ecNumber>
        <ecNumber evidence="11">5.3.3.1</ecNumber>
    </recommendedName>
    <alternativeName>
        <fullName evidence="15">Cholesterol isomerase</fullName>
    </alternativeName>
</protein>
<keyword evidence="19" id="KW-1185">Reference proteome</keyword>
<feature type="domain" description="FAD dependent oxidoreductase" evidence="16">
    <location>
        <begin position="2"/>
        <end position="52"/>
    </location>
</feature>
<dbReference type="InterPro" id="IPR052542">
    <property type="entry name" value="Cholesterol_Oxidase"/>
</dbReference>
<evidence type="ECO:0000256" key="11">
    <source>
        <dbReference type="ARBA" id="ARBA00038856"/>
    </source>
</evidence>
<dbReference type="EC" id="1.1.3.6" evidence="13"/>
<dbReference type="STRING" id="1909395.BKM31_31075"/>
<evidence type="ECO:0000256" key="13">
    <source>
        <dbReference type="ARBA" id="ARBA00049723"/>
    </source>
</evidence>
<dbReference type="PANTHER" id="PTHR47470:SF1">
    <property type="entry name" value="FAD-DEPENDENT OXIDOREDUCTASE 2 FAD BINDING DOMAIN-CONTAINING PROTEIN"/>
    <property type="match status" value="1"/>
</dbReference>
<dbReference type="GO" id="GO:0008203">
    <property type="term" value="P:cholesterol metabolic process"/>
    <property type="evidence" value="ECO:0007669"/>
    <property type="project" value="UniProtKB-KW"/>
</dbReference>
<keyword evidence="6" id="KW-0560">Oxidoreductase</keyword>
<dbReference type="Pfam" id="PF05199">
    <property type="entry name" value="GMC_oxred_C"/>
    <property type="match status" value="1"/>
</dbReference>
<evidence type="ECO:0000256" key="12">
    <source>
        <dbReference type="ARBA" id="ARBA00049645"/>
    </source>
</evidence>
<dbReference type="SUPFAM" id="SSF51905">
    <property type="entry name" value="FAD/NAD(P)-binding domain"/>
    <property type="match status" value="1"/>
</dbReference>
<keyword evidence="5" id="KW-0274">FAD</keyword>
<evidence type="ECO:0000256" key="10">
    <source>
        <dbReference type="ARBA" id="ARBA00023235"/>
    </source>
</evidence>
<evidence type="ECO:0000256" key="8">
    <source>
        <dbReference type="ARBA" id="ARBA00023166"/>
    </source>
</evidence>
<evidence type="ECO:0000256" key="2">
    <source>
        <dbReference type="ARBA" id="ARBA00010790"/>
    </source>
</evidence>
<dbReference type="PRINTS" id="PR00411">
    <property type="entry name" value="PNDRDTASEI"/>
</dbReference>
<evidence type="ECO:0000256" key="4">
    <source>
        <dbReference type="ARBA" id="ARBA00022630"/>
    </source>
</evidence>
<name>A0A1V0A520_9ACTN</name>